<protein>
    <submittedName>
        <fullName evidence="3">Helix-turn-helix domain protein</fullName>
    </submittedName>
</protein>
<dbReference type="GO" id="GO:0003677">
    <property type="term" value="F:DNA binding"/>
    <property type="evidence" value="ECO:0007669"/>
    <property type="project" value="InterPro"/>
</dbReference>
<dbReference type="InterPro" id="IPR009061">
    <property type="entry name" value="DNA-bd_dom_put_sf"/>
</dbReference>
<evidence type="ECO:0000313" key="3">
    <source>
        <dbReference type="EMBL" id="TWT96127.1"/>
    </source>
</evidence>
<proteinExistence type="predicted"/>
<dbReference type="NCBIfam" id="TIGR01764">
    <property type="entry name" value="excise"/>
    <property type="match status" value="1"/>
</dbReference>
<reference evidence="3 4" key="1">
    <citation type="submission" date="2019-02" db="EMBL/GenBank/DDBJ databases">
        <title>Deep-cultivation of Planctomycetes and their phenomic and genomic characterization uncovers novel biology.</title>
        <authorList>
            <person name="Wiegand S."/>
            <person name="Jogler M."/>
            <person name="Boedeker C."/>
            <person name="Pinto D."/>
            <person name="Vollmers J."/>
            <person name="Rivas-Marin E."/>
            <person name="Kohn T."/>
            <person name="Peeters S.H."/>
            <person name="Heuer A."/>
            <person name="Rast P."/>
            <person name="Oberbeckmann S."/>
            <person name="Bunk B."/>
            <person name="Jeske O."/>
            <person name="Meyerdierks A."/>
            <person name="Storesund J.E."/>
            <person name="Kallscheuer N."/>
            <person name="Luecker S."/>
            <person name="Lage O.M."/>
            <person name="Pohl T."/>
            <person name="Merkel B.J."/>
            <person name="Hornburger P."/>
            <person name="Mueller R.-W."/>
            <person name="Bruemmer F."/>
            <person name="Labrenz M."/>
            <person name="Spormann A.M."/>
            <person name="Op Den Camp H."/>
            <person name="Overmann J."/>
            <person name="Amann R."/>
            <person name="Jetten M.S.M."/>
            <person name="Mascher T."/>
            <person name="Medema M.H."/>
            <person name="Devos D.P."/>
            <person name="Kaster A.-K."/>
            <person name="Ovreas L."/>
            <person name="Rohde M."/>
            <person name="Galperin M.Y."/>
            <person name="Jogler C."/>
        </authorList>
    </citation>
    <scope>NUCLEOTIDE SEQUENCE [LARGE SCALE GENOMIC DNA]</scope>
    <source>
        <strain evidence="3 4">Pla108</strain>
    </source>
</reference>
<dbReference type="InterPro" id="IPR041657">
    <property type="entry name" value="HTH_17"/>
</dbReference>
<feature type="compositionally biased region" description="Basic residues" evidence="1">
    <location>
        <begin position="71"/>
        <end position="80"/>
    </location>
</feature>
<evidence type="ECO:0000259" key="2">
    <source>
        <dbReference type="Pfam" id="PF12728"/>
    </source>
</evidence>
<sequence length="80" mass="8867">MTPPLLTVAMVAERLRVSRTTVYQLVESGKLGAHRIGGGRGAIRVSEDELAAYLQRCRDTAANNTQAPKPPARRLRHLRF</sequence>
<feature type="region of interest" description="Disordered" evidence="1">
    <location>
        <begin position="61"/>
        <end position="80"/>
    </location>
</feature>
<keyword evidence="4" id="KW-1185">Reference proteome</keyword>
<feature type="domain" description="Helix-turn-helix" evidence="2">
    <location>
        <begin position="5"/>
        <end position="58"/>
    </location>
</feature>
<dbReference type="EMBL" id="SJPR01000004">
    <property type="protein sequence ID" value="TWT96127.1"/>
    <property type="molecule type" value="Genomic_DNA"/>
</dbReference>
<gene>
    <name evidence="3" type="ORF">Pla108_32090</name>
</gene>
<dbReference type="AlphaFoldDB" id="A0A5C6A9U7"/>
<comment type="caution">
    <text evidence="3">The sequence shown here is derived from an EMBL/GenBank/DDBJ whole genome shotgun (WGS) entry which is preliminary data.</text>
</comment>
<name>A0A5C6A9U7_9BACT</name>
<dbReference type="SUPFAM" id="SSF46955">
    <property type="entry name" value="Putative DNA-binding domain"/>
    <property type="match status" value="1"/>
</dbReference>
<dbReference type="Proteomes" id="UP000317421">
    <property type="component" value="Unassembled WGS sequence"/>
</dbReference>
<dbReference type="Pfam" id="PF12728">
    <property type="entry name" value="HTH_17"/>
    <property type="match status" value="1"/>
</dbReference>
<evidence type="ECO:0000313" key="4">
    <source>
        <dbReference type="Proteomes" id="UP000317421"/>
    </source>
</evidence>
<evidence type="ECO:0000256" key="1">
    <source>
        <dbReference type="SAM" id="MobiDB-lite"/>
    </source>
</evidence>
<dbReference type="RefSeq" id="WP_146445910.1">
    <property type="nucleotide sequence ID" value="NZ_SJPR01000004.1"/>
</dbReference>
<accession>A0A5C6A9U7</accession>
<organism evidence="3 4">
    <name type="scientific">Botrimarina colliarenosi</name>
    <dbReference type="NCBI Taxonomy" id="2528001"/>
    <lineage>
        <taxon>Bacteria</taxon>
        <taxon>Pseudomonadati</taxon>
        <taxon>Planctomycetota</taxon>
        <taxon>Planctomycetia</taxon>
        <taxon>Pirellulales</taxon>
        <taxon>Lacipirellulaceae</taxon>
        <taxon>Botrimarina</taxon>
    </lineage>
</organism>
<dbReference type="InterPro" id="IPR010093">
    <property type="entry name" value="SinI_DNA-bd"/>
</dbReference>
<dbReference type="OrthoDB" id="291037at2"/>